<dbReference type="STRING" id="1878942.GCA_900128755_00002"/>
<proteinExistence type="predicted"/>
<evidence type="ECO:0000313" key="1">
    <source>
        <dbReference type="EMBL" id="AWK13633.1"/>
    </source>
</evidence>
<reference evidence="1 2" key="1">
    <citation type="submission" date="2017-05" db="EMBL/GenBank/DDBJ databases">
        <title>Genome sequence of Candidatus Fukatsuia symbiotica and Candidatus Hamiltonella defensa from Acyrthosiphon pisum strain 5D.</title>
        <authorList>
            <person name="Patel V.A."/>
            <person name="Chevignon G."/>
            <person name="Russell J.A."/>
            <person name="Oliver K.M."/>
        </authorList>
    </citation>
    <scope>NUCLEOTIDE SEQUENCE [LARGE SCALE GENOMIC DNA]</scope>
    <source>
        <strain evidence="1 2">5D</strain>
    </source>
</reference>
<dbReference type="Pfam" id="PF08809">
    <property type="entry name" value="DUF1799"/>
    <property type="match status" value="1"/>
</dbReference>
<gene>
    <name evidence="1" type="ORF">CCS41_02600</name>
</gene>
<dbReference type="OrthoDB" id="6169380at2"/>
<organism evidence="1 2">
    <name type="scientific">Candidatus Fukatsuia symbiotica</name>
    <dbReference type="NCBI Taxonomy" id="1878942"/>
    <lineage>
        <taxon>Bacteria</taxon>
        <taxon>Pseudomonadati</taxon>
        <taxon>Pseudomonadota</taxon>
        <taxon>Gammaproteobacteria</taxon>
        <taxon>Enterobacterales</taxon>
        <taxon>Yersiniaceae</taxon>
        <taxon>Candidatus Fukatsuia</taxon>
    </lineage>
</organism>
<name>A0A2U8I3E7_9GAMM</name>
<keyword evidence="2" id="KW-1185">Reference proteome</keyword>
<dbReference type="EMBL" id="CP021659">
    <property type="protein sequence ID" value="AWK13633.1"/>
    <property type="molecule type" value="Genomic_DNA"/>
</dbReference>
<protein>
    <recommendedName>
        <fullName evidence="3">DUF1799 domain-containing protein</fullName>
    </recommendedName>
</protein>
<dbReference type="AlphaFoldDB" id="A0A2U8I3E7"/>
<dbReference type="KEGG" id="fsm:CCS41_02600"/>
<accession>A0A2U8I3E7</accession>
<dbReference type="InterPro" id="IPR014915">
    <property type="entry name" value="Phage_TLS_TfmB"/>
</dbReference>
<sequence length="104" mass="11357">MRAVATALYTPVPCAEELASAGLRPEDFAPQPLEIWPDIWPSFLVMRAMSTQWRTGMAGPTGLDYGCLPQVMTLLGVEPHATVFDDIRTLESIALSLIHSRSAT</sequence>
<evidence type="ECO:0000313" key="2">
    <source>
        <dbReference type="Proteomes" id="UP000261875"/>
    </source>
</evidence>
<dbReference type="Proteomes" id="UP000261875">
    <property type="component" value="Chromosome"/>
</dbReference>
<evidence type="ECO:0008006" key="3">
    <source>
        <dbReference type="Google" id="ProtNLM"/>
    </source>
</evidence>